<dbReference type="Gene3D" id="1.20.1600.10">
    <property type="entry name" value="Outer membrane efflux proteins (OEP)"/>
    <property type="match status" value="1"/>
</dbReference>
<dbReference type="PANTHER" id="PTHR30026:SF21">
    <property type="entry name" value="SLR1270 PROTEIN"/>
    <property type="match status" value="1"/>
</dbReference>
<comment type="subcellular location">
    <subcellularLocation>
        <location evidence="7">Cell outer membrane</location>
        <topology evidence="7">Peripheral membrane protein</topology>
    </subcellularLocation>
</comment>
<protein>
    <recommendedName>
        <fullName evidence="7">Protein CyaE</fullName>
    </recommendedName>
</protein>
<dbReference type="InterPro" id="IPR051906">
    <property type="entry name" value="TolC-like"/>
</dbReference>
<gene>
    <name evidence="10" type="ORF">EV678_0892</name>
</gene>
<evidence type="ECO:0000256" key="8">
    <source>
        <dbReference type="SAM" id="MobiDB-lite"/>
    </source>
</evidence>
<name>A0ABY0IR76_9RHOO</name>
<dbReference type="Proteomes" id="UP000292136">
    <property type="component" value="Unassembled WGS sequence"/>
</dbReference>
<keyword evidence="7" id="KW-0354">Hemolysis</keyword>
<keyword evidence="7" id="KW-0204">Cytolysis</keyword>
<evidence type="ECO:0000256" key="7">
    <source>
        <dbReference type="PIRNR" id="PIRNR001892"/>
    </source>
</evidence>
<evidence type="ECO:0000256" key="5">
    <source>
        <dbReference type="ARBA" id="ARBA00023136"/>
    </source>
</evidence>
<accession>A0ABY0IR76</accession>
<feature type="region of interest" description="Disordered" evidence="8">
    <location>
        <begin position="42"/>
        <end position="63"/>
    </location>
</feature>
<keyword evidence="9" id="KW-0732">Signal</keyword>
<evidence type="ECO:0000256" key="2">
    <source>
        <dbReference type="ARBA" id="ARBA00022448"/>
    </source>
</evidence>
<dbReference type="EMBL" id="SHKM01000001">
    <property type="protein sequence ID" value="RZT90081.1"/>
    <property type="molecule type" value="Genomic_DNA"/>
</dbReference>
<evidence type="ECO:0000313" key="10">
    <source>
        <dbReference type="EMBL" id="RZT90081.1"/>
    </source>
</evidence>
<dbReference type="Pfam" id="PF02321">
    <property type="entry name" value="OEP"/>
    <property type="match status" value="2"/>
</dbReference>
<keyword evidence="4" id="KW-0812">Transmembrane</keyword>
<comment type="similarity">
    <text evidence="1 7">Belongs to the outer membrane factor (OMF) (TC 1.B.17) family.</text>
</comment>
<evidence type="ECO:0000313" key="11">
    <source>
        <dbReference type="Proteomes" id="UP000292136"/>
    </source>
</evidence>
<organism evidence="10 11">
    <name type="scientific">Azospira oryzae</name>
    <dbReference type="NCBI Taxonomy" id="146939"/>
    <lineage>
        <taxon>Bacteria</taxon>
        <taxon>Pseudomonadati</taxon>
        <taxon>Pseudomonadota</taxon>
        <taxon>Betaproteobacteria</taxon>
        <taxon>Rhodocyclales</taxon>
        <taxon>Rhodocyclaceae</taxon>
        <taxon>Azospira</taxon>
    </lineage>
</organism>
<comment type="caution">
    <text evidence="10">The sequence shown here is derived from an EMBL/GenBank/DDBJ whole genome shotgun (WGS) entry which is preliminary data.</text>
</comment>
<evidence type="ECO:0000256" key="9">
    <source>
        <dbReference type="SAM" id="SignalP"/>
    </source>
</evidence>
<dbReference type="PIRSF" id="PIRSF001892">
    <property type="entry name" value="CyaE"/>
    <property type="match status" value="1"/>
</dbReference>
<evidence type="ECO:0000256" key="1">
    <source>
        <dbReference type="ARBA" id="ARBA00007613"/>
    </source>
</evidence>
<sequence length="491" mass="51147">MPVTAPARSAFAPLPLALAFASVLAAAPALALDPLGSDALAPPRPALGGSEGQGANPCPEQPVSGALSLTEVVERALCHNPQTREVWANARAQAALVGVAQAAYLPGLSLSAGQSRNRNDSRKPESYTQKNAGLTLSYLLFDFGARAATLENARQLLAAAAATQDSTVQAVFLAALQAYYQVQATEAALVAARESERASLESFNAADARYKVGTATPADRLQAQTAYSQASLKRIQADRDFKNAQGTLANVIGGEAHRPPALVPATPVVAPTREFTADVDALVAEARRRRPDLVAAEAQYQAAQANVEAVRAAGLPTLSLTAGPAYQDLGGNVSNTSSIGVTLNVPLFTGFSTTYKVRNAESLKEAREAQRERIRQQVALDVWKAYQGLITAGQSLQTTADLLVSAEAAEKVALGRYKAGLGSILDVLNAQSALAAARQQRVQATFEWNVSRATLAQSMGNLDISLLQSLPDAATANAGQPAASGSIQGSN</sequence>
<proteinExistence type="inferred from homology"/>
<evidence type="ECO:0000256" key="3">
    <source>
        <dbReference type="ARBA" id="ARBA00022452"/>
    </source>
</evidence>
<reference evidence="10 11" key="1">
    <citation type="submission" date="2019-02" db="EMBL/GenBank/DDBJ databases">
        <title>Genomic Encyclopedia of Type Strains, Phase IV (KMG-IV): sequencing the most valuable type-strain genomes for metagenomic binning, comparative biology and taxonomic classification.</title>
        <authorList>
            <person name="Goeker M."/>
        </authorList>
    </citation>
    <scope>NUCLEOTIDE SEQUENCE [LARGE SCALE GENOMIC DNA]</scope>
    <source>
        <strain evidence="10 11">DSM 21223</strain>
    </source>
</reference>
<feature type="chain" id="PRO_5047349765" description="Protein CyaE" evidence="9">
    <location>
        <begin position="32"/>
        <end position="491"/>
    </location>
</feature>
<dbReference type="PANTHER" id="PTHR30026">
    <property type="entry name" value="OUTER MEMBRANE PROTEIN TOLC"/>
    <property type="match status" value="1"/>
</dbReference>
<evidence type="ECO:0000256" key="6">
    <source>
        <dbReference type="ARBA" id="ARBA00023237"/>
    </source>
</evidence>
<keyword evidence="2 7" id="KW-0813">Transport</keyword>
<dbReference type="SUPFAM" id="SSF56954">
    <property type="entry name" value="Outer membrane efflux proteins (OEP)"/>
    <property type="match status" value="1"/>
</dbReference>
<keyword evidence="3" id="KW-1134">Transmembrane beta strand</keyword>
<dbReference type="InterPro" id="IPR028351">
    <property type="entry name" value="CyaE"/>
</dbReference>
<dbReference type="InterPro" id="IPR003423">
    <property type="entry name" value="OMP_efflux"/>
</dbReference>
<keyword evidence="11" id="KW-1185">Reference proteome</keyword>
<keyword evidence="6 7" id="KW-0998">Cell outer membrane</keyword>
<feature type="signal peptide" evidence="9">
    <location>
        <begin position="1"/>
        <end position="31"/>
    </location>
</feature>
<evidence type="ECO:0000256" key="4">
    <source>
        <dbReference type="ARBA" id="ARBA00022692"/>
    </source>
</evidence>
<comment type="function">
    <text evidence="7">CyaE is necessary for transport of calmodulin-sensitive adenylate cyclase-hemolysin (cyclolysin).</text>
</comment>
<keyword evidence="5 7" id="KW-0472">Membrane</keyword>